<dbReference type="PROSITE" id="PS51156">
    <property type="entry name" value="ELM2"/>
    <property type="match status" value="1"/>
</dbReference>
<evidence type="ECO:0000313" key="13">
    <source>
        <dbReference type="Proteomes" id="UP001652622"/>
    </source>
</evidence>
<feature type="compositionally biased region" description="Low complexity" evidence="10">
    <location>
        <begin position="19"/>
        <end position="68"/>
    </location>
</feature>
<evidence type="ECO:0000256" key="9">
    <source>
        <dbReference type="SAM" id="Coils"/>
    </source>
</evidence>
<protein>
    <submittedName>
        <fullName evidence="14">REST corepressor 1 isoform X2</fullName>
    </submittedName>
</protein>
<feature type="region of interest" description="Disordered" evidence="10">
    <location>
        <begin position="418"/>
        <end position="460"/>
    </location>
</feature>
<dbReference type="PROSITE" id="PS51293">
    <property type="entry name" value="SANT"/>
    <property type="match status" value="2"/>
</dbReference>
<dbReference type="Pfam" id="PF20878">
    <property type="entry name" value="REST_helical"/>
    <property type="match status" value="1"/>
</dbReference>
<keyword evidence="2" id="KW-0678">Repressor</keyword>
<dbReference type="GeneID" id="117666011"/>
<comment type="subcellular location">
    <subcellularLocation>
        <location evidence="1">Nucleus</location>
    </subcellularLocation>
</comment>
<evidence type="ECO:0000256" key="2">
    <source>
        <dbReference type="ARBA" id="ARBA00022491"/>
    </source>
</evidence>
<dbReference type="SMART" id="SM01189">
    <property type="entry name" value="ELM2"/>
    <property type="match status" value="1"/>
</dbReference>
<dbReference type="PANTHER" id="PTHR16089">
    <property type="entry name" value="REST COREPRESSOR COREST PROTEIN-RELATED"/>
    <property type="match status" value="1"/>
</dbReference>
<organism evidence="13 14">
    <name type="scientific">Pantherophis guttatus</name>
    <name type="common">Corn snake</name>
    <name type="synonym">Elaphe guttata</name>
    <dbReference type="NCBI Taxonomy" id="94885"/>
    <lineage>
        <taxon>Eukaryota</taxon>
        <taxon>Metazoa</taxon>
        <taxon>Chordata</taxon>
        <taxon>Craniata</taxon>
        <taxon>Vertebrata</taxon>
        <taxon>Euteleostomi</taxon>
        <taxon>Lepidosauria</taxon>
        <taxon>Squamata</taxon>
        <taxon>Bifurcata</taxon>
        <taxon>Unidentata</taxon>
        <taxon>Episquamata</taxon>
        <taxon>Toxicofera</taxon>
        <taxon>Serpentes</taxon>
        <taxon>Colubroidea</taxon>
        <taxon>Colubridae</taxon>
        <taxon>Colubrinae</taxon>
        <taxon>Pantherophis</taxon>
    </lineage>
</organism>
<feature type="region of interest" description="Disordered" evidence="10">
    <location>
        <begin position="1"/>
        <end position="83"/>
    </location>
</feature>
<keyword evidence="3" id="KW-0677">Repeat</keyword>
<feature type="region of interest" description="Disordered" evidence="10">
    <location>
        <begin position="268"/>
        <end position="288"/>
    </location>
</feature>
<keyword evidence="5 9" id="KW-0175">Coiled coil</keyword>
<feature type="domain" description="SANT" evidence="12">
    <location>
        <begin position="163"/>
        <end position="214"/>
    </location>
</feature>
<dbReference type="GO" id="GO:0003714">
    <property type="term" value="F:transcription corepressor activity"/>
    <property type="evidence" value="ECO:0007669"/>
    <property type="project" value="TreeGrafter"/>
</dbReference>
<feature type="coiled-coil region" evidence="9">
    <location>
        <begin position="312"/>
        <end position="339"/>
    </location>
</feature>
<feature type="domain" description="SANT" evidence="12">
    <location>
        <begin position="355"/>
        <end position="406"/>
    </location>
</feature>
<evidence type="ECO:0000256" key="7">
    <source>
        <dbReference type="ARBA" id="ARBA00023242"/>
    </source>
</evidence>
<dbReference type="CDD" id="cd00167">
    <property type="entry name" value="SANT"/>
    <property type="match status" value="1"/>
</dbReference>
<dbReference type="GO" id="GO:0005667">
    <property type="term" value="C:transcription regulator complex"/>
    <property type="evidence" value="ECO:0007669"/>
    <property type="project" value="TreeGrafter"/>
</dbReference>
<evidence type="ECO:0000259" key="12">
    <source>
        <dbReference type="PROSITE" id="PS51293"/>
    </source>
</evidence>
<dbReference type="SMART" id="SM00717">
    <property type="entry name" value="SANT"/>
    <property type="match status" value="2"/>
</dbReference>
<dbReference type="FunFam" id="4.10.1240.50:FF:000002">
    <property type="entry name" value="REST corepressor isoform X1"/>
    <property type="match status" value="1"/>
</dbReference>
<dbReference type="Gene3D" id="1.10.10.60">
    <property type="entry name" value="Homeodomain-like"/>
    <property type="match status" value="1"/>
</dbReference>
<evidence type="ECO:0000313" key="14">
    <source>
        <dbReference type="RefSeq" id="XP_034274408.1"/>
    </source>
</evidence>
<dbReference type="FunFam" id="1.20.58.1880:FF:000001">
    <property type="entry name" value="REST corepressor 1"/>
    <property type="match status" value="1"/>
</dbReference>
<dbReference type="GO" id="GO:0006357">
    <property type="term" value="P:regulation of transcription by RNA polymerase II"/>
    <property type="evidence" value="ECO:0007669"/>
    <property type="project" value="TreeGrafter"/>
</dbReference>
<evidence type="ECO:0000256" key="8">
    <source>
        <dbReference type="ARBA" id="ARBA00038011"/>
    </source>
</evidence>
<evidence type="ECO:0000256" key="6">
    <source>
        <dbReference type="ARBA" id="ARBA00023163"/>
    </source>
</evidence>
<evidence type="ECO:0000256" key="5">
    <source>
        <dbReference type="ARBA" id="ARBA00023054"/>
    </source>
</evidence>
<evidence type="ECO:0000256" key="1">
    <source>
        <dbReference type="ARBA" id="ARBA00004123"/>
    </source>
</evidence>
<feature type="domain" description="ELM2" evidence="11">
    <location>
        <begin position="76"/>
        <end position="162"/>
    </location>
</feature>
<dbReference type="InterPro" id="IPR009057">
    <property type="entry name" value="Homeodomain-like_sf"/>
</dbReference>
<keyword evidence="4" id="KW-0805">Transcription regulation</keyword>
<dbReference type="Gene3D" id="1.20.58.1880">
    <property type="match status" value="1"/>
</dbReference>
<keyword evidence="7" id="KW-0539">Nucleus</keyword>
<dbReference type="RefSeq" id="XP_034274408.1">
    <property type="nucleotide sequence ID" value="XM_034418517.2"/>
</dbReference>
<reference evidence="14" key="1">
    <citation type="submission" date="2025-08" db="UniProtKB">
        <authorList>
            <consortium name="RefSeq"/>
        </authorList>
    </citation>
    <scope>IDENTIFICATION</scope>
    <source>
        <tissue evidence="14">Blood</tissue>
    </source>
</reference>
<feature type="compositionally biased region" description="Polar residues" evidence="10">
    <location>
        <begin position="423"/>
        <end position="440"/>
    </location>
</feature>
<keyword evidence="13" id="KW-1185">Reference proteome</keyword>
<dbReference type="AlphaFoldDB" id="A0A6P9BSH6"/>
<dbReference type="CTD" id="23186"/>
<dbReference type="GO" id="GO:0000118">
    <property type="term" value="C:histone deacetylase complex"/>
    <property type="evidence" value="ECO:0007669"/>
    <property type="project" value="TreeGrafter"/>
</dbReference>
<feature type="region of interest" description="Disordered" evidence="10">
    <location>
        <begin position="217"/>
        <end position="246"/>
    </location>
</feature>
<dbReference type="OrthoDB" id="10064338at2759"/>
<proteinExistence type="inferred from homology"/>
<accession>A0A6P9BSH6</accession>
<evidence type="ECO:0000259" key="11">
    <source>
        <dbReference type="PROSITE" id="PS51156"/>
    </source>
</evidence>
<gene>
    <name evidence="14" type="primary">RCOR1</name>
</gene>
<dbReference type="SUPFAM" id="SSF46689">
    <property type="entry name" value="Homeodomain-like"/>
    <property type="match status" value="2"/>
</dbReference>
<name>A0A6P9BSH6_PANGU</name>
<evidence type="ECO:0000256" key="10">
    <source>
        <dbReference type="SAM" id="MobiDB-lite"/>
    </source>
</evidence>
<dbReference type="Gene3D" id="4.10.1240.50">
    <property type="match status" value="1"/>
</dbReference>
<keyword evidence="6" id="KW-0804">Transcription</keyword>
<dbReference type="FunFam" id="1.10.10.60:FF:000033">
    <property type="entry name" value="REST corepressor 3"/>
    <property type="match status" value="1"/>
</dbReference>
<dbReference type="InterPro" id="IPR017884">
    <property type="entry name" value="SANT_dom"/>
</dbReference>
<dbReference type="Pfam" id="PF00249">
    <property type="entry name" value="Myb_DNA-binding"/>
    <property type="match status" value="2"/>
</dbReference>
<dbReference type="Pfam" id="PF01448">
    <property type="entry name" value="ELM2"/>
    <property type="match status" value="1"/>
</dbReference>
<dbReference type="InterPro" id="IPR049048">
    <property type="entry name" value="REST_helical"/>
</dbReference>
<evidence type="ECO:0000256" key="4">
    <source>
        <dbReference type="ARBA" id="ARBA00023015"/>
    </source>
</evidence>
<evidence type="ECO:0000256" key="3">
    <source>
        <dbReference type="ARBA" id="ARBA00022737"/>
    </source>
</evidence>
<sequence length="460" mass="51780">MPTMIEKGPEVSGKRRGRNNNASGAANASNSASANNANNGNNKSLATAAAPNGNSSSNNWEEGSSGSSSDEEHGGGGMRVGPQYQAVVPDFDPAKLTKRSQERENLGMLVWSPNQNISEAKLDEYIAIAKEKHGYNMEQALGMLFWHKHNIEKSLADLPNFTPFPDEWTVEDKVLFEQAFSFHGKTFHRIQQMLPDKSIASLVKFYYSWKKTRTKTSVMDRHARKQKREREESEDEMEEANGNNPIDIEVEQNKESKKEIPPVETIPQVKKEKHSTQAAKNRAKRKPPKGMFLSQEDVEAVSANATAATTLLRQLDMELVSIKRQIQNIKQTNSSLKEKLEGGIEQYRLPEVTLKFNARWTTDEQLLAVQAIRKYGRDFQAISDVIGNKSVVQVKNFFVNYRRRFNIDEVLQEWEAEHGKAETNGTSTQKPVKSPDNTIKVSEEEDEATSVLDVRYSSTS</sequence>
<dbReference type="PANTHER" id="PTHR16089:SF11">
    <property type="entry name" value="REST COREPRESSOR 1"/>
    <property type="match status" value="1"/>
</dbReference>
<dbReference type="Proteomes" id="UP001652622">
    <property type="component" value="Unplaced"/>
</dbReference>
<dbReference type="InterPro" id="IPR051066">
    <property type="entry name" value="Trans_reg/Corepressor"/>
</dbReference>
<dbReference type="InterPro" id="IPR001005">
    <property type="entry name" value="SANT/Myb"/>
</dbReference>
<dbReference type="InterPro" id="IPR000949">
    <property type="entry name" value="ELM2_dom"/>
</dbReference>
<comment type="similarity">
    <text evidence="8">Belongs to the CoREST family.</text>
</comment>